<dbReference type="Gene3D" id="3.30.1150.10">
    <property type="match status" value="1"/>
</dbReference>
<evidence type="ECO:0000256" key="1">
    <source>
        <dbReference type="SAM" id="MobiDB-lite"/>
    </source>
</evidence>
<reference evidence="2 3" key="1">
    <citation type="submission" date="2017-01" db="EMBL/GenBank/DDBJ databases">
        <title>Novel large sulfur bacteria in the metagenomes of groundwater-fed chemosynthetic microbial mats in the Lake Huron basin.</title>
        <authorList>
            <person name="Sharrar A.M."/>
            <person name="Flood B.E."/>
            <person name="Bailey J.V."/>
            <person name="Jones D.S."/>
            <person name="Biddanda B."/>
            <person name="Ruberg S.A."/>
            <person name="Marcus D.N."/>
            <person name="Dick G.J."/>
        </authorList>
    </citation>
    <scope>NUCLEOTIDE SEQUENCE [LARGE SCALE GENOMIC DNA]</scope>
    <source>
        <strain evidence="2">A7</strain>
    </source>
</reference>
<accession>A0A1W9KV60</accession>
<dbReference type="EMBL" id="MTEI01000004">
    <property type="protein sequence ID" value="OQW88436.1"/>
    <property type="molecule type" value="Genomic_DNA"/>
</dbReference>
<feature type="compositionally biased region" description="Low complexity" evidence="1">
    <location>
        <begin position="89"/>
        <end position="105"/>
    </location>
</feature>
<feature type="region of interest" description="Disordered" evidence="1">
    <location>
        <begin position="36"/>
        <end position="113"/>
    </location>
</feature>
<comment type="caution">
    <text evidence="2">The sequence shown here is derived from an EMBL/GenBank/DDBJ whole genome shotgun (WGS) entry which is preliminary data.</text>
</comment>
<feature type="region of interest" description="Disordered" evidence="1">
    <location>
        <begin position="238"/>
        <end position="274"/>
    </location>
</feature>
<evidence type="ECO:0000313" key="3">
    <source>
        <dbReference type="Proteomes" id="UP000192505"/>
    </source>
</evidence>
<dbReference type="Proteomes" id="UP000192505">
    <property type="component" value="Unassembled WGS sequence"/>
</dbReference>
<evidence type="ECO:0000313" key="2">
    <source>
        <dbReference type="EMBL" id="OQW88436.1"/>
    </source>
</evidence>
<protein>
    <submittedName>
        <fullName evidence="2">Uncharacterized protein</fullName>
    </submittedName>
</protein>
<dbReference type="AlphaFoldDB" id="A0A1W9KV60"/>
<dbReference type="SUPFAM" id="SSF74653">
    <property type="entry name" value="TolA/TonB C-terminal domain"/>
    <property type="match status" value="1"/>
</dbReference>
<proteinExistence type="predicted"/>
<gene>
    <name evidence="2" type="ORF">BWK72_09245</name>
</gene>
<sequence>MPKMQTRLLIAALISLALHALLAAWVIGLQPPSPVEPEAPKPLQLSVADEPAEKPITNTDTNQPARPRPQPPSAKPLQPARKKPTQEFTAASQAAPSSQAPASMAAPPPPTADDWQMAATYTLKNSKRYRYNWGQQVRSMMGTAVEGPQQGYVRFRIEIAPDGKLARIDTLWSTSEQAEKLARQAIAAMPPLPPTPTGQALVFEQTIAFVPFDSGWPPIYKNDCLPDRPAFKNPFVWDGKSPQPDSRVVAQRLAPPEKPAANPDCPSDAQPDSLEAEAADIKRQLDFWGALPLNGVK</sequence>
<organism evidence="2 3">
    <name type="scientific">Rhodoferax ferrireducens</name>
    <dbReference type="NCBI Taxonomy" id="192843"/>
    <lineage>
        <taxon>Bacteria</taxon>
        <taxon>Pseudomonadati</taxon>
        <taxon>Pseudomonadota</taxon>
        <taxon>Betaproteobacteria</taxon>
        <taxon>Burkholderiales</taxon>
        <taxon>Comamonadaceae</taxon>
        <taxon>Rhodoferax</taxon>
    </lineage>
</organism>
<name>A0A1W9KV60_9BURK</name>